<keyword evidence="2" id="KW-1185">Reference proteome</keyword>
<dbReference type="EMBL" id="JAEKMH010000004">
    <property type="protein sequence ID" value="MBJ3786390.1"/>
    <property type="molecule type" value="Genomic_DNA"/>
</dbReference>
<name>A0A934MMN1_9HYPH</name>
<dbReference type="Proteomes" id="UP000602124">
    <property type="component" value="Unassembled WGS sequence"/>
</dbReference>
<evidence type="ECO:0000313" key="1">
    <source>
        <dbReference type="EMBL" id="MBJ3786390.1"/>
    </source>
</evidence>
<evidence type="ECO:0000313" key="2">
    <source>
        <dbReference type="Proteomes" id="UP000602124"/>
    </source>
</evidence>
<dbReference type="RefSeq" id="WP_198877580.1">
    <property type="nucleotide sequence ID" value="NZ_JAEKMH010000004.1"/>
</dbReference>
<sequence length="243" mass="28048">MPSSPSLPKRQTVIIHHLDQTWRRALAERLDPQLSVLREQRVSEVVWMCDPTSSFRYGSWLAAWRRRQWQKVGFLRSNNCEELSLLTAGLTHFDRLRKDLPPDRRDIGQYQSAMELFQVEAFLSDESARRVRRAEREQAYAESEMLFDQGRWKLVKLQSRFAATWWGMGTRWCTAARLSNHYDSYASRGQLLVILTPADKFQLFTGTGECCDSADRPVDLSLVLQGAPRELQTAIAPFLAPSL</sequence>
<proteinExistence type="predicted"/>
<dbReference type="AlphaFoldDB" id="A0A934MMN1"/>
<protein>
    <submittedName>
        <fullName evidence="1">Uncharacterized protein</fullName>
    </submittedName>
</protein>
<reference evidence="1" key="1">
    <citation type="submission" date="2020-12" db="EMBL/GenBank/DDBJ databases">
        <title>Devosia sp. MSA67 isolated from Mo River.</title>
        <authorList>
            <person name="Ma F."/>
            <person name="Zi Z."/>
        </authorList>
    </citation>
    <scope>NUCLEOTIDE SEQUENCE</scope>
    <source>
        <strain evidence="1">MSA67</strain>
    </source>
</reference>
<organism evidence="1 2">
    <name type="scientific">Devosia sediminis</name>
    <dbReference type="NCBI Taxonomy" id="2798801"/>
    <lineage>
        <taxon>Bacteria</taxon>
        <taxon>Pseudomonadati</taxon>
        <taxon>Pseudomonadota</taxon>
        <taxon>Alphaproteobacteria</taxon>
        <taxon>Hyphomicrobiales</taxon>
        <taxon>Devosiaceae</taxon>
        <taxon>Devosia</taxon>
    </lineage>
</organism>
<accession>A0A934MMN1</accession>
<gene>
    <name evidence="1" type="ORF">JEQ47_16815</name>
</gene>
<comment type="caution">
    <text evidence="1">The sequence shown here is derived from an EMBL/GenBank/DDBJ whole genome shotgun (WGS) entry which is preliminary data.</text>
</comment>